<dbReference type="Pfam" id="PF11799">
    <property type="entry name" value="IMS_C"/>
    <property type="match status" value="1"/>
</dbReference>
<dbReference type="Gene3D" id="3.30.1490.100">
    <property type="entry name" value="DNA polymerase, Y-family, little finger domain"/>
    <property type="match status" value="1"/>
</dbReference>
<feature type="domain" description="UmuC" evidence="6">
    <location>
        <begin position="19"/>
        <end position="210"/>
    </location>
</feature>
<name>A0ABV3S2J9_9LACO</name>
<reference evidence="7 8" key="1">
    <citation type="submission" date="2024-07" db="EMBL/GenBank/DDBJ databases">
        <authorList>
            <person name="Yun M."/>
        </authorList>
    </citation>
    <scope>NUCLEOTIDE SEQUENCE [LARGE SCALE GENOMIC DNA]</scope>
    <source>
        <strain evidence="7 8">MS01</strain>
    </source>
</reference>
<evidence type="ECO:0000313" key="8">
    <source>
        <dbReference type="Proteomes" id="UP001556617"/>
    </source>
</evidence>
<dbReference type="PANTHER" id="PTHR11076">
    <property type="entry name" value="DNA REPAIR POLYMERASE UMUC / TRANSFERASE FAMILY MEMBER"/>
    <property type="match status" value="1"/>
</dbReference>
<dbReference type="CDD" id="cd01700">
    <property type="entry name" value="PolY_Pol_V_umuC"/>
    <property type="match status" value="1"/>
</dbReference>
<evidence type="ECO:0000256" key="4">
    <source>
        <dbReference type="ARBA" id="ARBA00022705"/>
    </source>
</evidence>
<dbReference type="InterPro" id="IPR043502">
    <property type="entry name" value="DNA/RNA_pol_sf"/>
</dbReference>
<keyword evidence="3" id="KW-0548">Nucleotidyltransferase</keyword>
<dbReference type="InterPro" id="IPR043128">
    <property type="entry name" value="Rev_trsase/Diguanyl_cyclase"/>
</dbReference>
<evidence type="ECO:0000256" key="3">
    <source>
        <dbReference type="ARBA" id="ARBA00022695"/>
    </source>
</evidence>
<dbReference type="Pfam" id="PF11798">
    <property type="entry name" value="IMS_HHH"/>
    <property type="match status" value="1"/>
</dbReference>
<keyword evidence="2" id="KW-0515">Mutator protein</keyword>
<dbReference type="Gene3D" id="1.10.150.20">
    <property type="entry name" value="5' to 3' exonuclease, C-terminal subdomain"/>
    <property type="match status" value="1"/>
</dbReference>
<evidence type="ECO:0000256" key="5">
    <source>
        <dbReference type="ARBA" id="ARBA00022932"/>
    </source>
</evidence>
<evidence type="ECO:0000256" key="1">
    <source>
        <dbReference type="ARBA" id="ARBA00010945"/>
    </source>
</evidence>
<keyword evidence="5" id="KW-0239">DNA-directed DNA polymerase</keyword>
<dbReference type="InterPro" id="IPR001126">
    <property type="entry name" value="UmuC"/>
</dbReference>
<keyword evidence="4" id="KW-0235">DNA replication</keyword>
<dbReference type="InterPro" id="IPR050116">
    <property type="entry name" value="DNA_polymerase-Y"/>
</dbReference>
<protein>
    <submittedName>
        <fullName evidence="7">Y-family DNA polymerase</fullName>
    </submittedName>
</protein>
<dbReference type="SUPFAM" id="SSF100879">
    <property type="entry name" value="Lesion bypass DNA polymerase (Y-family), little finger domain"/>
    <property type="match status" value="1"/>
</dbReference>
<evidence type="ECO:0000313" key="7">
    <source>
        <dbReference type="EMBL" id="MEX0380682.1"/>
    </source>
</evidence>
<dbReference type="Gene3D" id="3.30.70.270">
    <property type="match status" value="1"/>
</dbReference>
<comment type="caution">
    <text evidence="7">The sequence shown here is derived from an EMBL/GenBank/DDBJ whole genome shotgun (WGS) entry which is preliminary data.</text>
</comment>
<keyword evidence="8" id="KW-1185">Reference proteome</keyword>
<dbReference type="PANTHER" id="PTHR11076:SF35">
    <property type="entry name" value="DNA REPAIR PROTEIN HOMOLOG YOBH"/>
    <property type="match status" value="1"/>
</dbReference>
<keyword evidence="5" id="KW-0808">Transferase</keyword>
<dbReference type="SUPFAM" id="SSF56672">
    <property type="entry name" value="DNA/RNA polymerases"/>
    <property type="match status" value="1"/>
</dbReference>
<sequence length="440" mass="49909">MTKSKITEYDYSEEKRRVIFLIDSKSFYASVESVELGMNPLQSLLVVMSEQENTNGGLVLAASPLAKKRLGISNVTRQRDVPNVPGLIKVPPRMNLYIAENLRINNIYRQYTADNMLLPYSIDESILDMTDTWAFFGNTPEKVALKIQKQVRSETGIYLTVGIGDSPVLAKLALDIEAKHAKNLTGIWHYEDVPDKLWPITKLHDVWSIGSKTANKLEKMGIHSMYDLAHQDPYSFRDKMGLMGEQLYALSWGVDRSNLADVITTQSKSYSNSQVLPRDYYKKEEIEIVVREMTDQVATRIRAHNKNVCLVSLFIGYSFDESKKQGAHGVKKQQRIEPTNNTKILMTVMVKLFEKHWHGEVIRHIGIDFGDIIADFGLQMDLFQQPERVVQDKKIDQVVDDLRQRFGTMSIMRAMSKEKGGTAINRAGLVGGHNGGNTYD</sequence>
<dbReference type="InterPro" id="IPR017961">
    <property type="entry name" value="DNA_pol_Y-fam_little_finger"/>
</dbReference>
<dbReference type="Gene3D" id="3.40.1170.60">
    <property type="match status" value="1"/>
</dbReference>
<evidence type="ECO:0000256" key="2">
    <source>
        <dbReference type="ARBA" id="ARBA00022457"/>
    </source>
</evidence>
<dbReference type="InterPro" id="IPR036775">
    <property type="entry name" value="DNA_pol_Y-fam_lit_finger_sf"/>
</dbReference>
<dbReference type="PROSITE" id="PS50173">
    <property type="entry name" value="UMUC"/>
    <property type="match status" value="1"/>
</dbReference>
<gene>
    <name evidence="7" type="ORF">AB3K24_04870</name>
</gene>
<dbReference type="EMBL" id="JBFPER010000001">
    <property type="protein sequence ID" value="MEX0380682.1"/>
    <property type="molecule type" value="Genomic_DNA"/>
</dbReference>
<dbReference type="RefSeq" id="WP_367974075.1">
    <property type="nucleotide sequence ID" value="NZ_JBFPEQ010000001.1"/>
</dbReference>
<comment type="similarity">
    <text evidence="1">Belongs to the DNA polymerase type-Y family.</text>
</comment>
<proteinExistence type="inferred from homology"/>
<evidence type="ECO:0000259" key="6">
    <source>
        <dbReference type="PROSITE" id="PS50173"/>
    </source>
</evidence>
<dbReference type="Pfam" id="PF00817">
    <property type="entry name" value="IMS"/>
    <property type="match status" value="1"/>
</dbReference>
<organism evidence="7 8">
    <name type="scientific">Leuconostoc aquikimchii</name>
    <dbReference type="NCBI Taxonomy" id="3236804"/>
    <lineage>
        <taxon>Bacteria</taxon>
        <taxon>Bacillati</taxon>
        <taxon>Bacillota</taxon>
        <taxon>Bacilli</taxon>
        <taxon>Lactobacillales</taxon>
        <taxon>Lactobacillaceae</taxon>
        <taxon>Leuconostoc</taxon>
    </lineage>
</organism>
<dbReference type="InterPro" id="IPR024728">
    <property type="entry name" value="PolY_HhH_motif"/>
</dbReference>
<accession>A0ABV3S2J9</accession>
<dbReference type="Proteomes" id="UP001556617">
    <property type="component" value="Unassembled WGS sequence"/>
</dbReference>